<dbReference type="PANTHER" id="PTHR30383">
    <property type="entry name" value="THIOESTERASE 1/PROTEASE 1/LYSOPHOSPHOLIPASE L1"/>
    <property type="match status" value="1"/>
</dbReference>
<dbReference type="SUPFAM" id="SSF52266">
    <property type="entry name" value="SGNH hydrolase"/>
    <property type="match status" value="2"/>
</dbReference>
<feature type="signal peptide" evidence="1">
    <location>
        <begin position="1"/>
        <end position="29"/>
    </location>
</feature>
<dbReference type="PANTHER" id="PTHR30383:SF5">
    <property type="entry name" value="SGNH HYDROLASE-TYPE ESTERASE DOMAIN-CONTAINING PROTEIN"/>
    <property type="match status" value="1"/>
</dbReference>
<organism evidence="3 4">
    <name type="scientific">Dysgonomonas mossii</name>
    <dbReference type="NCBI Taxonomy" id="163665"/>
    <lineage>
        <taxon>Bacteria</taxon>
        <taxon>Pseudomonadati</taxon>
        <taxon>Bacteroidota</taxon>
        <taxon>Bacteroidia</taxon>
        <taxon>Bacteroidales</taxon>
        <taxon>Dysgonomonadaceae</taxon>
        <taxon>Dysgonomonas</taxon>
    </lineage>
</organism>
<feature type="domain" description="SGNH hydrolase-type esterase" evidence="2">
    <location>
        <begin position="239"/>
        <end position="389"/>
    </location>
</feature>
<dbReference type="AlphaFoldDB" id="A0A4Y9IMC2"/>
<proteinExistence type="predicted"/>
<evidence type="ECO:0000259" key="2">
    <source>
        <dbReference type="Pfam" id="PF13472"/>
    </source>
</evidence>
<dbReference type="Pfam" id="PF13472">
    <property type="entry name" value="Lipase_GDSL_2"/>
    <property type="match status" value="1"/>
</dbReference>
<dbReference type="InterPro" id="IPR013830">
    <property type="entry name" value="SGNH_hydro"/>
</dbReference>
<dbReference type="InterPro" id="IPR051532">
    <property type="entry name" value="Ester_Hydrolysis_Enzymes"/>
</dbReference>
<protein>
    <submittedName>
        <fullName evidence="3">G-D-S-L family lipolytic protein</fullName>
    </submittedName>
</protein>
<dbReference type="EMBL" id="SPPK01000004">
    <property type="protein sequence ID" value="TFU88875.1"/>
    <property type="molecule type" value="Genomic_DNA"/>
</dbReference>
<dbReference type="OrthoDB" id="9805821at2"/>
<evidence type="ECO:0000256" key="1">
    <source>
        <dbReference type="SAM" id="SignalP"/>
    </source>
</evidence>
<keyword evidence="1" id="KW-0732">Signal</keyword>
<gene>
    <name evidence="3" type="ORF">E4T88_13490</name>
</gene>
<evidence type="ECO:0000313" key="4">
    <source>
        <dbReference type="Proteomes" id="UP000298285"/>
    </source>
</evidence>
<comment type="caution">
    <text evidence="3">The sequence shown here is derived from an EMBL/GenBank/DDBJ whole genome shotgun (WGS) entry which is preliminary data.</text>
</comment>
<reference evidence="3 4" key="1">
    <citation type="submission" date="2019-03" db="EMBL/GenBank/DDBJ databases">
        <title>Diversity of the mouse oral microbiome.</title>
        <authorList>
            <person name="Joseph S."/>
            <person name="Aduse-Opoku J."/>
            <person name="Curtis M."/>
            <person name="Wade W."/>
            <person name="Hashim A."/>
        </authorList>
    </citation>
    <scope>NUCLEOTIDE SEQUENCE [LARGE SCALE GENOMIC DNA]</scope>
    <source>
        <strain evidence="3 4">P11</strain>
    </source>
</reference>
<evidence type="ECO:0000313" key="3">
    <source>
        <dbReference type="EMBL" id="TFU88875.1"/>
    </source>
</evidence>
<dbReference type="InterPro" id="IPR036514">
    <property type="entry name" value="SGNH_hydro_sf"/>
</dbReference>
<feature type="chain" id="PRO_5021494849" evidence="1">
    <location>
        <begin position="30"/>
        <end position="406"/>
    </location>
</feature>
<accession>A0A4Y9IMC2</accession>
<dbReference type="Gene3D" id="3.40.50.1110">
    <property type="entry name" value="SGNH hydrolase"/>
    <property type="match status" value="2"/>
</dbReference>
<sequence length="406" mass="45668">MENRRVMKYLYQVFIVALLQLALPQTIDAQDKIKIGVLTNGEGCNINWTTYLPKFDIVDASVKSFLVSQQGWELDRRLLREKPEFCILYGGLPDILLQLSVKDILGAYKYLCSEMIKNNIKPIIIATLPVRNHVAINSSIYQLNRELQSYAAQNEIYYYSADKGLAHEGELLPEISNDGFMLNNSGLSLFANNIASFIDDVIALKENRLIPLSTAHNLTSSAIDNIMKNSQSEIKIVMLGNSLTAGGGNWNARLNRNDTHNAGQGGYTTGQMLWHMDRTVINTHPKICFVMAGINDLFNNIAPDVIYQNQIQIINNLIKSGIKPVILPTLYTHNNPSLAQKIDYINNRIVSYCEKEDIDVINLNPILASEQSLKAEYTTDGTHLTEAAYLIWTKELLRYLAIKGIK</sequence>
<dbReference type="Proteomes" id="UP000298285">
    <property type="component" value="Unassembled WGS sequence"/>
</dbReference>
<dbReference type="GO" id="GO:0004622">
    <property type="term" value="F:phosphatidylcholine lysophospholipase activity"/>
    <property type="evidence" value="ECO:0007669"/>
    <property type="project" value="TreeGrafter"/>
</dbReference>
<name>A0A4Y9IMC2_9BACT</name>